<dbReference type="Proteomes" id="UP000191987">
    <property type="component" value="Unassembled WGS sequence"/>
</dbReference>
<accession>A0A1S7S439</accession>
<gene>
    <name evidence="1" type="ORF">AGR7C_pAt0207</name>
</gene>
<evidence type="ECO:0000313" key="2">
    <source>
        <dbReference type="Proteomes" id="UP000191987"/>
    </source>
</evidence>
<evidence type="ECO:0000313" key="1">
    <source>
        <dbReference type="EMBL" id="CUX62331.1"/>
    </source>
</evidence>
<sequence>MSSTGGLRTNDFLEYLCRSGLFGEGMMPERLLPVLSLFSVVIALLCPADMPAFAESRYVTAGTTEQLADLGKVEGVLTFRGRTGEGPMKDAWFAFTLPNATRVRIAADQPDVTFDLRVVGSLGVDGLLISTAFSHEPSIEYEVNAGTYLLRTYTDNPSSYTITIEAN</sequence>
<name>A0A1S7S439_9HYPH</name>
<dbReference type="Gene3D" id="2.60.120.380">
    <property type="match status" value="1"/>
</dbReference>
<dbReference type="AlphaFoldDB" id="A0A1S7S439"/>
<reference evidence="1 2" key="1">
    <citation type="submission" date="2016-01" db="EMBL/GenBank/DDBJ databases">
        <authorList>
            <person name="Oliw E.H."/>
        </authorList>
    </citation>
    <scope>NUCLEOTIDE SEQUENCE [LARGE SCALE GENOMIC DNA]</scope>
    <source>
        <strain evidence="1 2">Zutra 3-1</strain>
    </source>
</reference>
<proteinExistence type="predicted"/>
<organism evidence="1 2">
    <name type="scientific">Agrobacterium deltaense Zutra 3/1</name>
    <dbReference type="NCBI Taxonomy" id="1183427"/>
    <lineage>
        <taxon>Bacteria</taxon>
        <taxon>Pseudomonadati</taxon>
        <taxon>Pseudomonadota</taxon>
        <taxon>Alphaproteobacteria</taxon>
        <taxon>Hyphomicrobiales</taxon>
        <taxon>Rhizobiaceae</taxon>
        <taxon>Rhizobium/Agrobacterium group</taxon>
        <taxon>Agrobacterium</taxon>
    </lineage>
</organism>
<protein>
    <submittedName>
        <fullName evidence="1">Uncharacterized protein</fullName>
    </submittedName>
</protein>
<dbReference type="EMBL" id="FBWG01000049">
    <property type="protein sequence ID" value="CUX62331.1"/>
    <property type="molecule type" value="Genomic_DNA"/>
</dbReference>